<keyword evidence="3" id="KW-1185">Reference proteome</keyword>
<accession>A0A803W9K2</accession>
<feature type="compositionally biased region" description="Gly residues" evidence="1">
    <location>
        <begin position="168"/>
        <end position="177"/>
    </location>
</feature>
<feature type="region of interest" description="Disordered" evidence="1">
    <location>
        <begin position="259"/>
        <end position="311"/>
    </location>
</feature>
<reference evidence="2 3" key="1">
    <citation type="journal article" date="2012" name="Nature">
        <title>The genomic landscape of species divergence in Ficedula flycatchers.</title>
        <authorList>
            <person name="Ellegren H."/>
            <person name="Smeds L."/>
            <person name="Burri R."/>
            <person name="Olason P.I."/>
            <person name="Backstrom N."/>
            <person name="Kawakami T."/>
            <person name="Kunstner A."/>
            <person name="Makinen H."/>
            <person name="Nadachowska-Brzyska K."/>
            <person name="Qvarnstrom A."/>
            <person name="Uebbing S."/>
            <person name="Wolf J.B."/>
        </authorList>
    </citation>
    <scope>NUCLEOTIDE SEQUENCE [LARGE SCALE GENOMIC DNA]</scope>
</reference>
<protein>
    <submittedName>
        <fullName evidence="2">Uncharacterized protein</fullName>
    </submittedName>
</protein>
<evidence type="ECO:0000313" key="2">
    <source>
        <dbReference type="Ensembl" id="ENSFALP00000031658.1"/>
    </source>
</evidence>
<reference evidence="2" key="3">
    <citation type="submission" date="2025-09" db="UniProtKB">
        <authorList>
            <consortium name="Ensembl"/>
        </authorList>
    </citation>
    <scope>IDENTIFICATION</scope>
</reference>
<reference evidence="2" key="2">
    <citation type="submission" date="2025-08" db="UniProtKB">
        <authorList>
            <consortium name="Ensembl"/>
        </authorList>
    </citation>
    <scope>IDENTIFICATION</scope>
</reference>
<dbReference type="GeneTree" id="ENSGT01020000230835"/>
<proteinExistence type="predicted"/>
<dbReference type="Proteomes" id="UP000016665">
    <property type="component" value="Chromosome 4"/>
</dbReference>
<evidence type="ECO:0000313" key="3">
    <source>
        <dbReference type="Proteomes" id="UP000016665"/>
    </source>
</evidence>
<sequence>MLLRCSAAPCSSGSFWGWDVACWPHRGWLTLQLGRDIPFPGPWQWPTQALLAHGRRHCLPPNSLCAPVPSLVGLGSPCSAARCEGSRAVALRGHAAHRAPVPEPDAAQAQEAADVLLAGADLRAGEALPPPEVPGLGRACHPGQGPQDDGRPGQDLVPEPPHQVEASDGGGARGGAAAGQPADAAPAAGGFPEEPGAAAAAGPALHAQLLALRPAEPPALGRGQQGDVGLGGGLCGVRVLLMRQEEALGARWALSLDRGREGAASPPGPPRKGGRAPVVGLKASPNPTWSTAVGSPLPGHPRSPGVGPHTLWTSAAPLPDPREPRAGPCTPRMSVAACSDLWEPRAGPLHPMDTCSSLPGPLGAQGWAPHLAGCCSSPTSSSVGHAGSLWAPQPPAHLEQGRAWTSHSWCWKPPTLTAGSAPPAPLALSRSEFATSGFSLCFPGWTKDSATLAPPRGGTD</sequence>
<dbReference type="AlphaFoldDB" id="A0A803W9K2"/>
<organism evidence="2 3">
    <name type="scientific">Ficedula albicollis</name>
    <name type="common">Collared flycatcher</name>
    <name type="synonym">Muscicapa albicollis</name>
    <dbReference type="NCBI Taxonomy" id="59894"/>
    <lineage>
        <taxon>Eukaryota</taxon>
        <taxon>Metazoa</taxon>
        <taxon>Chordata</taxon>
        <taxon>Craniata</taxon>
        <taxon>Vertebrata</taxon>
        <taxon>Euteleostomi</taxon>
        <taxon>Archelosauria</taxon>
        <taxon>Archosauria</taxon>
        <taxon>Dinosauria</taxon>
        <taxon>Saurischia</taxon>
        <taxon>Theropoda</taxon>
        <taxon>Coelurosauria</taxon>
        <taxon>Aves</taxon>
        <taxon>Neognathae</taxon>
        <taxon>Neoaves</taxon>
        <taxon>Telluraves</taxon>
        <taxon>Australaves</taxon>
        <taxon>Passeriformes</taxon>
        <taxon>Muscicapidae</taxon>
        <taxon>Ficedula</taxon>
    </lineage>
</organism>
<name>A0A803W9K2_FICAL</name>
<evidence type="ECO:0000256" key="1">
    <source>
        <dbReference type="SAM" id="MobiDB-lite"/>
    </source>
</evidence>
<feature type="region of interest" description="Disordered" evidence="1">
    <location>
        <begin position="125"/>
        <end position="200"/>
    </location>
</feature>
<feature type="compositionally biased region" description="Low complexity" evidence="1">
    <location>
        <begin position="178"/>
        <end position="200"/>
    </location>
</feature>
<dbReference type="Ensembl" id="ENSFALT00000040323.1">
    <property type="protein sequence ID" value="ENSFALP00000031658.1"/>
    <property type="gene ID" value="ENSFALG00000026770.1"/>
</dbReference>